<evidence type="ECO:0000313" key="2">
    <source>
        <dbReference type="EMBL" id="EME35771.1"/>
    </source>
</evidence>
<proteinExistence type="predicted"/>
<accession>M2X9H7</accession>
<dbReference type="AlphaFoldDB" id="M2X9H7"/>
<feature type="compositionally biased region" description="Basic and acidic residues" evidence="1">
    <location>
        <begin position="252"/>
        <end position="261"/>
    </location>
</feature>
<gene>
    <name evidence="2" type="ORF">C884_01321</name>
</gene>
<protein>
    <submittedName>
        <fullName evidence="2">Uncharacterized protein</fullName>
    </submittedName>
</protein>
<dbReference type="Proteomes" id="UP000009877">
    <property type="component" value="Unassembled WGS sequence"/>
</dbReference>
<comment type="caution">
    <text evidence="2">The sequence shown here is derived from an EMBL/GenBank/DDBJ whole genome shotgun (WGS) entry which is preliminary data.</text>
</comment>
<organism evidence="2 3">
    <name type="scientific">Kocuria palustris PEL</name>
    <dbReference type="NCBI Taxonomy" id="1236550"/>
    <lineage>
        <taxon>Bacteria</taxon>
        <taxon>Bacillati</taxon>
        <taxon>Actinomycetota</taxon>
        <taxon>Actinomycetes</taxon>
        <taxon>Micrococcales</taxon>
        <taxon>Micrococcaceae</taxon>
        <taxon>Kocuria</taxon>
    </lineage>
</organism>
<evidence type="ECO:0000256" key="1">
    <source>
        <dbReference type="SAM" id="MobiDB-lite"/>
    </source>
</evidence>
<dbReference type="RefSeq" id="WP_006215547.1">
    <property type="nucleotide sequence ID" value="NZ_ANHZ02000021.1"/>
</dbReference>
<reference evidence="2 3" key="1">
    <citation type="journal article" date="2014" name="Genome Announc.">
        <title>Draft Genome Sequence of Kocuria palustris PEL.</title>
        <authorList>
            <person name="Sharma G."/>
            <person name="Khatri I."/>
            <person name="Subramanian S."/>
        </authorList>
    </citation>
    <scope>NUCLEOTIDE SEQUENCE [LARGE SCALE GENOMIC DNA]</scope>
    <source>
        <strain evidence="2 3">PEL</strain>
    </source>
</reference>
<keyword evidence="3" id="KW-1185">Reference proteome</keyword>
<name>M2X9H7_9MICC</name>
<evidence type="ECO:0000313" key="3">
    <source>
        <dbReference type="Proteomes" id="UP000009877"/>
    </source>
</evidence>
<feature type="region of interest" description="Disordered" evidence="1">
    <location>
        <begin position="234"/>
        <end position="270"/>
    </location>
</feature>
<sequence length="270" mass="29927">MPDIDSAPMLVSEPMSLEAVRHGRPLKLSAQQRERIRRGFAALVREGLQFDGVDVAGEEPVRVILSIREPGAYDLLASIRDARPLHRRLLSPRRVDEISVLEDKLREAVETVLSGVQMLPIILGAKSVVVGTAADQLNLVPMVTDDRYVMRVPTNIFAILRSSQQAQAAAEDLKHLFEQDDSTVTFVQGKGPYTSEGATVMEVPANMWERVREMHPATIFDSVPRVEGPLLPLVTRTPREDLPRPAQSDVGPEDRGRRTDVRMPPPGPLL</sequence>
<dbReference type="EMBL" id="ANHZ02000021">
    <property type="protein sequence ID" value="EME35771.1"/>
    <property type="molecule type" value="Genomic_DNA"/>
</dbReference>